<proteinExistence type="predicted"/>
<accession>A0A678T4J4</accession>
<dbReference type="PANTHER" id="PTHR33075">
    <property type="entry name" value="OS02G0499800 PROTEIN"/>
    <property type="match status" value="1"/>
</dbReference>
<dbReference type="EMBL" id="MH182538">
    <property type="protein sequence ID" value="AWA44889.1"/>
    <property type="molecule type" value="Genomic_DNA"/>
</dbReference>
<sequence length="510" mass="56481">MGSSSGLAERMDFSIGLDFERDVRRRFGVQVHHDSPSPRGSFFLLATFRRYLFRLTEESVALVLQSCLGGHAPFFHVVEVSHNHFRFSVSCKAVGFLIYALRRVVGSSFDVYFHLWSNGAPHWEREKRIWEAEEAKKWTEVLSKNQKIVAKPRARSEKKVRFAHPVTFVLPGKRSDTVLSNSQSIIFGSIRTAIDPQPSSAQSLVFGSPVSVQAVHGLVLNSGSAQSTFQQSLGGTWFPRPILKNDSDHNNLAVNDEGVDQMEMEVVQNWVPQHPEQPQDTITFDQSGCTANYLRATGPNIHLSVEEILVGVQMSVDTSSSEDSSVVSSVRNANVVVPSFIIKACQNLPFHSLLVLKVWKEDIQKAIVPIHPVMDAILIKLWAALFGDKLVPVQVQAPATSRLGPVSIPTVVSRRPGSKTPLVDTLVRRSSRLNPEVVGGVQVVKIKEPTPKRRKKVVTVIDLENPPKTMAEADGQIPLDVLHEWATSCGVFPSELSEDALMEGHANDQE</sequence>
<dbReference type="PANTHER" id="PTHR33075:SF10">
    <property type="entry name" value="DUF4283 DOMAIN-CONTAINING PROTEIN"/>
    <property type="match status" value="1"/>
</dbReference>
<dbReference type="AlphaFoldDB" id="A0A678T4J4"/>
<protein>
    <submittedName>
        <fullName evidence="1">Uncharacterized protein</fullName>
    </submittedName>
</protein>
<organism evidence="1">
    <name type="scientific">Saccharum spontaneum</name>
    <name type="common">Wild sugarcane</name>
    <dbReference type="NCBI Taxonomy" id="62335"/>
    <lineage>
        <taxon>Eukaryota</taxon>
        <taxon>Viridiplantae</taxon>
        <taxon>Streptophyta</taxon>
        <taxon>Embryophyta</taxon>
        <taxon>Tracheophyta</taxon>
        <taxon>Spermatophyta</taxon>
        <taxon>Magnoliopsida</taxon>
        <taxon>Liliopsida</taxon>
        <taxon>Poales</taxon>
        <taxon>Poaceae</taxon>
        <taxon>PACMAD clade</taxon>
        <taxon>Panicoideae</taxon>
        <taxon>Andropogonodae</taxon>
        <taxon>Andropogoneae</taxon>
        <taxon>Saccharinae</taxon>
        <taxon>Saccharum</taxon>
        <taxon>Saccharum officinarum species complex</taxon>
    </lineage>
</organism>
<reference evidence="1" key="1">
    <citation type="submission" date="2018-04" db="EMBL/GenBank/DDBJ databases">
        <title>Comparative Analysis of Homologous Sequences of Saccharum officinarum and Saccharum spontaneum Reveals Independent Polyploidization Events.</title>
        <authorList>
            <person name="Sharma A."/>
            <person name="Song J."/>
            <person name="Lin Q."/>
            <person name="Singh R."/>
            <person name="Ramos N."/>
            <person name="Wang K."/>
            <person name="Zhang J."/>
            <person name="Ming R."/>
            <person name="Yu Q."/>
        </authorList>
    </citation>
    <scope>NUCLEOTIDE SEQUENCE</scope>
</reference>
<evidence type="ECO:0000313" key="1">
    <source>
        <dbReference type="EMBL" id="AWA44889.1"/>
    </source>
</evidence>
<name>A0A678T4J4_SACSP</name>
<gene>
    <name evidence="1" type="ORF">SS33E24_000005</name>
</gene>